<accession>A0A139A4M6</accession>
<sequence>MSEFRSVSVLPSPIHRLATPSHATENLPHRLSTWKPSSRKAPEYTSETESKIVPEPVSYVALPLSSAKALRREVRSEVVQGGGDGEGKKPHRAPHDERLVELLATDFLIRLSRAVRVKVQSNWIVQSHEQRPHERVEQRWVHLRFRRGRKREVEERNYEGP</sequence>
<feature type="region of interest" description="Disordered" evidence="1">
    <location>
        <begin position="75"/>
        <end position="95"/>
    </location>
</feature>
<keyword evidence="3" id="KW-1185">Reference proteome</keyword>
<evidence type="ECO:0000313" key="3">
    <source>
        <dbReference type="Proteomes" id="UP000070544"/>
    </source>
</evidence>
<name>A0A139A4M6_GONPJ</name>
<dbReference type="EMBL" id="KQ965800">
    <property type="protein sequence ID" value="KXS11568.1"/>
    <property type="molecule type" value="Genomic_DNA"/>
</dbReference>
<proteinExistence type="predicted"/>
<dbReference type="AlphaFoldDB" id="A0A139A4M6"/>
<evidence type="ECO:0000313" key="2">
    <source>
        <dbReference type="EMBL" id="KXS11568.1"/>
    </source>
</evidence>
<feature type="region of interest" description="Disordered" evidence="1">
    <location>
        <begin position="1"/>
        <end position="49"/>
    </location>
</feature>
<dbReference type="Proteomes" id="UP000070544">
    <property type="component" value="Unassembled WGS sequence"/>
</dbReference>
<evidence type="ECO:0000256" key="1">
    <source>
        <dbReference type="SAM" id="MobiDB-lite"/>
    </source>
</evidence>
<organism evidence="2 3">
    <name type="scientific">Gonapodya prolifera (strain JEL478)</name>
    <name type="common">Monoblepharis prolifera</name>
    <dbReference type="NCBI Taxonomy" id="1344416"/>
    <lineage>
        <taxon>Eukaryota</taxon>
        <taxon>Fungi</taxon>
        <taxon>Fungi incertae sedis</taxon>
        <taxon>Chytridiomycota</taxon>
        <taxon>Chytridiomycota incertae sedis</taxon>
        <taxon>Monoblepharidomycetes</taxon>
        <taxon>Monoblepharidales</taxon>
        <taxon>Gonapodyaceae</taxon>
        <taxon>Gonapodya</taxon>
    </lineage>
</organism>
<gene>
    <name evidence="2" type="ORF">M427DRAFT_138155</name>
</gene>
<reference evidence="2 3" key="1">
    <citation type="journal article" date="2015" name="Genome Biol. Evol.">
        <title>Phylogenomic analyses indicate that early fungi evolved digesting cell walls of algal ancestors of land plants.</title>
        <authorList>
            <person name="Chang Y."/>
            <person name="Wang S."/>
            <person name="Sekimoto S."/>
            <person name="Aerts A.L."/>
            <person name="Choi C."/>
            <person name="Clum A."/>
            <person name="LaButti K.M."/>
            <person name="Lindquist E.A."/>
            <person name="Yee Ngan C."/>
            <person name="Ohm R.A."/>
            <person name="Salamov A.A."/>
            <person name="Grigoriev I.V."/>
            <person name="Spatafora J.W."/>
            <person name="Berbee M.L."/>
        </authorList>
    </citation>
    <scope>NUCLEOTIDE SEQUENCE [LARGE SCALE GENOMIC DNA]</scope>
    <source>
        <strain evidence="2 3">JEL478</strain>
    </source>
</reference>
<protein>
    <submittedName>
        <fullName evidence="2">Uncharacterized protein</fullName>
    </submittedName>
</protein>
<feature type="compositionally biased region" description="Basic and acidic residues" evidence="1">
    <location>
        <begin position="85"/>
        <end position="95"/>
    </location>
</feature>